<accession>A0A225VBF6</accession>
<gene>
    <name evidence="1" type="ORF">PHMEG_00026373</name>
</gene>
<evidence type="ECO:0000313" key="1">
    <source>
        <dbReference type="EMBL" id="OWZ02117.1"/>
    </source>
</evidence>
<keyword evidence="2" id="KW-1185">Reference proteome</keyword>
<evidence type="ECO:0000313" key="2">
    <source>
        <dbReference type="Proteomes" id="UP000198211"/>
    </source>
</evidence>
<dbReference type="Proteomes" id="UP000198211">
    <property type="component" value="Unassembled WGS sequence"/>
</dbReference>
<comment type="caution">
    <text evidence="1">The sequence shown here is derived from an EMBL/GenBank/DDBJ whole genome shotgun (WGS) entry which is preliminary data.</text>
</comment>
<sequence length="116" mass="13343">MVTLEKYKAEMERMREGLAEKFESVLKRHIHGSVMTLEPMEMAFECVLARSNVCRRKQHSSEQSCCPQPVSQMHQQHHIQVFICGMGAFIEYQKNFNCLLGLPELCGSYGAQDSHH</sequence>
<dbReference type="EMBL" id="NBNE01006377">
    <property type="protein sequence ID" value="OWZ02117.1"/>
    <property type="molecule type" value="Genomic_DNA"/>
</dbReference>
<protein>
    <submittedName>
        <fullName evidence="1">Uncharacterized protein</fullName>
    </submittedName>
</protein>
<reference evidence="2" key="1">
    <citation type="submission" date="2017-03" db="EMBL/GenBank/DDBJ databases">
        <title>Phytopthora megakarya and P. palmivora, two closely related causual agents of cacao black pod achieved similar genome size and gene model numbers by different mechanisms.</title>
        <authorList>
            <person name="Ali S."/>
            <person name="Shao J."/>
            <person name="Larry D.J."/>
            <person name="Kronmiller B."/>
            <person name="Shen D."/>
            <person name="Strem M.D."/>
            <person name="Melnick R.L."/>
            <person name="Guiltinan M.J."/>
            <person name="Tyler B.M."/>
            <person name="Meinhardt L.W."/>
            <person name="Bailey B.A."/>
        </authorList>
    </citation>
    <scope>NUCLEOTIDE SEQUENCE [LARGE SCALE GENOMIC DNA]</scope>
    <source>
        <strain evidence="2">zdho120</strain>
    </source>
</reference>
<organism evidence="1 2">
    <name type="scientific">Phytophthora megakarya</name>
    <dbReference type="NCBI Taxonomy" id="4795"/>
    <lineage>
        <taxon>Eukaryota</taxon>
        <taxon>Sar</taxon>
        <taxon>Stramenopiles</taxon>
        <taxon>Oomycota</taxon>
        <taxon>Peronosporomycetes</taxon>
        <taxon>Peronosporales</taxon>
        <taxon>Peronosporaceae</taxon>
        <taxon>Phytophthora</taxon>
    </lineage>
</organism>
<proteinExistence type="predicted"/>
<name>A0A225VBF6_9STRA</name>
<dbReference type="AlphaFoldDB" id="A0A225VBF6"/>